<protein>
    <submittedName>
        <fullName evidence="3">Trp biosynthesis-associated membrane protein</fullName>
    </submittedName>
</protein>
<feature type="transmembrane region" description="Helical" evidence="2">
    <location>
        <begin position="12"/>
        <end position="34"/>
    </location>
</feature>
<evidence type="ECO:0000313" key="4">
    <source>
        <dbReference type="Proteomes" id="UP000663801"/>
    </source>
</evidence>
<reference evidence="3" key="1">
    <citation type="submission" date="2021-01" db="EMBL/GenBank/DDBJ databases">
        <title>KCTC 19127 draft genome.</title>
        <authorList>
            <person name="An D."/>
        </authorList>
    </citation>
    <scope>NUCLEOTIDE SEQUENCE</scope>
    <source>
        <strain evidence="3">KCTC 19127</strain>
    </source>
</reference>
<keyword evidence="4" id="KW-1185">Reference proteome</keyword>
<keyword evidence="2" id="KW-1133">Transmembrane helix</keyword>
<evidence type="ECO:0000256" key="1">
    <source>
        <dbReference type="SAM" id="MobiDB-lite"/>
    </source>
</evidence>
<dbReference type="EMBL" id="JAERWL010000005">
    <property type="protein sequence ID" value="MBM9475450.1"/>
    <property type="molecule type" value="Genomic_DNA"/>
</dbReference>
<evidence type="ECO:0000313" key="3">
    <source>
        <dbReference type="EMBL" id="MBM9475450.1"/>
    </source>
</evidence>
<organism evidence="3 4">
    <name type="scientific">Nakamurella flavida</name>
    <dbReference type="NCBI Taxonomy" id="363630"/>
    <lineage>
        <taxon>Bacteria</taxon>
        <taxon>Bacillati</taxon>
        <taxon>Actinomycetota</taxon>
        <taxon>Actinomycetes</taxon>
        <taxon>Nakamurellales</taxon>
        <taxon>Nakamurellaceae</taxon>
        <taxon>Nakamurella</taxon>
    </lineage>
</organism>
<sequence length="269" mass="26632">MAEASTARRPLAVIALAAVLGAIAMAAAAGFTWWSQPFDDSLTGRIDATASGAATLPELVPVALVVLAGLGATLATRGVARRLVGGLLVLAGLLVGVRAVLALFTPPAALAGQLVRPATATAEATGRPWGPLIAVVGALAVVVAGLLVVTGRGVGRRRTLGARYERRRPGSRTPGASTASMLPVPDPGRQDGVTSTAGSGPVGPDDGSGAGGAGDAEARTVDWWNQLDSGSDPTAGADGRQVVTRRDGPGGGATDPSDPPEPPTERGPG</sequence>
<gene>
    <name evidence="3" type="ORF">JL107_03225</name>
</gene>
<proteinExistence type="predicted"/>
<feature type="transmembrane region" description="Helical" evidence="2">
    <location>
        <begin position="87"/>
        <end position="109"/>
    </location>
</feature>
<dbReference type="InterPro" id="IPR019051">
    <property type="entry name" value="Trp_biosyn_TM_oprn/chp"/>
</dbReference>
<feature type="transmembrane region" description="Helical" evidence="2">
    <location>
        <begin position="54"/>
        <end position="75"/>
    </location>
</feature>
<dbReference type="Pfam" id="PF09534">
    <property type="entry name" value="Trp_oprn_chp"/>
    <property type="match status" value="1"/>
</dbReference>
<keyword evidence="2" id="KW-0812">Transmembrane</keyword>
<feature type="region of interest" description="Disordered" evidence="1">
    <location>
        <begin position="160"/>
        <end position="269"/>
    </location>
</feature>
<accession>A0A938YM55</accession>
<feature type="transmembrane region" description="Helical" evidence="2">
    <location>
        <begin position="129"/>
        <end position="149"/>
    </location>
</feature>
<name>A0A938YM55_9ACTN</name>
<dbReference type="Proteomes" id="UP000663801">
    <property type="component" value="Unassembled WGS sequence"/>
</dbReference>
<keyword evidence="2" id="KW-0472">Membrane</keyword>
<comment type="caution">
    <text evidence="3">The sequence shown here is derived from an EMBL/GenBank/DDBJ whole genome shotgun (WGS) entry which is preliminary data.</text>
</comment>
<dbReference type="RefSeq" id="WP_205255611.1">
    <property type="nucleotide sequence ID" value="NZ_BAAAPV010000003.1"/>
</dbReference>
<dbReference type="AlphaFoldDB" id="A0A938YM55"/>
<evidence type="ECO:0000256" key="2">
    <source>
        <dbReference type="SAM" id="Phobius"/>
    </source>
</evidence>